<keyword evidence="1" id="KW-1015">Disulfide bond</keyword>
<name>A0A914EL93_9BILA</name>
<evidence type="ECO:0000256" key="1">
    <source>
        <dbReference type="PROSITE-ProRule" id="PRU00076"/>
    </source>
</evidence>
<organism evidence="4 5">
    <name type="scientific">Acrobeloides nanus</name>
    <dbReference type="NCBI Taxonomy" id="290746"/>
    <lineage>
        <taxon>Eukaryota</taxon>
        <taxon>Metazoa</taxon>
        <taxon>Ecdysozoa</taxon>
        <taxon>Nematoda</taxon>
        <taxon>Chromadorea</taxon>
        <taxon>Rhabditida</taxon>
        <taxon>Tylenchina</taxon>
        <taxon>Cephalobomorpha</taxon>
        <taxon>Cephaloboidea</taxon>
        <taxon>Cephalobidae</taxon>
        <taxon>Acrobeloides</taxon>
    </lineage>
</organism>
<dbReference type="PANTHER" id="PTHR47324:SF1">
    <property type="entry name" value="EGF-LIKE DOMAIN-CONTAINING PROTEIN-RELATED"/>
    <property type="match status" value="1"/>
</dbReference>
<feature type="disulfide bond" evidence="1">
    <location>
        <begin position="73"/>
        <end position="82"/>
    </location>
</feature>
<evidence type="ECO:0000259" key="3">
    <source>
        <dbReference type="PROSITE" id="PS50026"/>
    </source>
</evidence>
<dbReference type="PROSITE" id="PS01186">
    <property type="entry name" value="EGF_2"/>
    <property type="match status" value="1"/>
</dbReference>
<proteinExistence type="predicted"/>
<feature type="domain" description="EGF-like" evidence="3">
    <location>
        <begin position="50"/>
        <end position="83"/>
    </location>
</feature>
<dbReference type="InterPro" id="IPR053295">
    <property type="entry name" value="Innate_immunity_reg"/>
</dbReference>
<accession>A0A914EL93</accession>
<feature type="signal peptide" evidence="2">
    <location>
        <begin position="1"/>
        <end position="18"/>
    </location>
</feature>
<dbReference type="InterPro" id="IPR000742">
    <property type="entry name" value="EGF"/>
</dbReference>
<dbReference type="PROSITE" id="PS00022">
    <property type="entry name" value="EGF_1"/>
    <property type="match status" value="1"/>
</dbReference>
<keyword evidence="2" id="KW-0732">Signal</keyword>
<reference evidence="5" key="1">
    <citation type="submission" date="2022-11" db="UniProtKB">
        <authorList>
            <consortium name="WormBaseParasite"/>
        </authorList>
    </citation>
    <scope>IDENTIFICATION</scope>
</reference>
<dbReference type="PANTHER" id="PTHR47324">
    <property type="entry name" value="PROTEIN IRG-7-RELATED"/>
    <property type="match status" value="1"/>
</dbReference>
<feature type="chain" id="PRO_5036689420" evidence="2">
    <location>
        <begin position="19"/>
        <end position="161"/>
    </location>
</feature>
<protein>
    <submittedName>
        <fullName evidence="5">EGF-like domain-containing protein</fullName>
    </submittedName>
</protein>
<sequence length="161" mass="17913">MIIRWLILIFGFVILGDASDWLENIDASSTCTNGGFPLGSSCNCSNFWNETVDCAQIECVNGGKPIDLTSCYCPPGYKGIHCETVLESSASALEFSQQSKSFNLYVNLYITSNYYTNNTFAQFMNTILKDTAITSGFYGTYLYYNPTQSQGINIIRFSPQI</sequence>
<comment type="caution">
    <text evidence="1">Lacks conserved residue(s) required for the propagation of feature annotation.</text>
</comment>
<keyword evidence="4" id="KW-1185">Reference proteome</keyword>
<dbReference type="PROSITE" id="PS50026">
    <property type="entry name" value="EGF_3"/>
    <property type="match status" value="1"/>
</dbReference>
<dbReference type="SUPFAM" id="SSF57196">
    <property type="entry name" value="EGF/Laminin"/>
    <property type="match status" value="1"/>
</dbReference>
<keyword evidence="1" id="KW-0245">EGF-like domain</keyword>
<dbReference type="WBParaSite" id="ACRNAN_scaffold9209.g8344.t1">
    <property type="protein sequence ID" value="ACRNAN_scaffold9209.g8344.t1"/>
    <property type="gene ID" value="ACRNAN_scaffold9209.g8344"/>
</dbReference>
<dbReference type="AlphaFoldDB" id="A0A914EL93"/>
<evidence type="ECO:0000313" key="5">
    <source>
        <dbReference type="WBParaSite" id="ACRNAN_scaffold9209.g8344.t1"/>
    </source>
</evidence>
<evidence type="ECO:0000313" key="4">
    <source>
        <dbReference type="Proteomes" id="UP000887540"/>
    </source>
</evidence>
<evidence type="ECO:0000256" key="2">
    <source>
        <dbReference type="SAM" id="SignalP"/>
    </source>
</evidence>
<dbReference type="Gene3D" id="2.10.25.10">
    <property type="entry name" value="Laminin"/>
    <property type="match status" value="1"/>
</dbReference>
<dbReference type="Proteomes" id="UP000887540">
    <property type="component" value="Unplaced"/>
</dbReference>